<gene>
    <name evidence="1 5" type="primary">gcvT</name>
    <name evidence="5" type="ORF">NCTC11636_00069</name>
</gene>
<dbReference type="GO" id="GO:0004047">
    <property type="term" value="F:aminomethyltransferase activity"/>
    <property type="evidence" value="ECO:0007669"/>
    <property type="project" value="UniProtKB-UniRule"/>
</dbReference>
<dbReference type="InterPro" id="IPR013977">
    <property type="entry name" value="GcvT_C"/>
</dbReference>
<feature type="binding site" evidence="2">
    <location>
        <position position="244"/>
    </location>
    <ligand>
        <name>substrate</name>
    </ligand>
</feature>
<proteinExistence type="inferred from homology"/>
<organism evidence="5 6">
    <name type="scientific">Actinomyces howellii</name>
    <dbReference type="NCBI Taxonomy" id="52771"/>
    <lineage>
        <taxon>Bacteria</taxon>
        <taxon>Bacillati</taxon>
        <taxon>Actinomycetota</taxon>
        <taxon>Actinomycetes</taxon>
        <taxon>Actinomycetales</taxon>
        <taxon>Actinomycetaceae</taxon>
        <taxon>Actinomyces</taxon>
    </lineage>
</organism>
<comment type="subunit">
    <text evidence="1">The glycine cleavage system is composed of four proteins: P, T, L and H.</text>
</comment>
<dbReference type="GO" id="GO:0019464">
    <property type="term" value="P:glycine decarboxylation via glycine cleavage system"/>
    <property type="evidence" value="ECO:0007669"/>
    <property type="project" value="UniProtKB-UniRule"/>
</dbReference>
<accession>A0A448HD56</accession>
<dbReference type="PIRSF" id="PIRSF006487">
    <property type="entry name" value="GcvT"/>
    <property type="match status" value="1"/>
</dbReference>
<sequence>MSRRPVSAPLLHTTALHSVHAGLGAVFTDFGGWEMPLRYTSDLAEHHAVRRSAGLFDLSHMGEVKVTGPGAAAALDHALVGRISAVTTGRARYTMIVGQDGGIIDDLIVYHVGDDEYLVVPNAGNRERVASALTERCAGYECTVEDLSLSMALIAVQGPRAEEILRGVVESGAGIPAALRPVKNPADPAGPADPAPTEDCGAPDVLCGPGILARLRYYAAVRATAAGHAVLLARTGYTGEDGFELFCGAEDAVDLWTMITSHAAGLAPTPCPAQGTGAGQETLAPLTPCGLAARDSLRLEAGMPLYGQELTEAITPFDASLGGVVALDKPGFVGRDALERRAERDGEPGTQQLVALAGQGRRAARAGCPVRDAEGRQVGTVTSGLLSPTLGHPIALALLGPSHGDQAPAWPEGTELVVDVRGRDYPMTVVASPFYRRPR</sequence>
<keyword evidence="6" id="KW-1185">Reference proteome</keyword>
<dbReference type="GO" id="GO:0008483">
    <property type="term" value="F:transaminase activity"/>
    <property type="evidence" value="ECO:0007669"/>
    <property type="project" value="UniProtKB-KW"/>
</dbReference>
<evidence type="ECO:0000256" key="1">
    <source>
        <dbReference type="HAMAP-Rule" id="MF_00259"/>
    </source>
</evidence>
<dbReference type="InterPro" id="IPR028896">
    <property type="entry name" value="GcvT/YgfZ/DmdA"/>
</dbReference>
<dbReference type="InterPro" id="IPR022903">
    <property type="entry name" value="GcvT_bac"/>
</dbReference>
<evidence type="ECO:0000256" key="2">
    <source>
        <dbReference type="PIRSR" id="PIRSR006487-1"/>
    </source>
</evidence>
<evidence type="ECO:0000259" key="4">
    <source>
        <dbReference type="Pfam" id="PF08669"/>
    </source>
</evidence>
<dbReference type="Pfam" id="PF08669">
    <property type="entry name" value="GCV_T_C"/>
    <property type="match status" value="1"/>
</dbReference>
<dbReference type="OrthoDB" id="9774591at2"/>
<evidence type="ECO:0000313" key="6">
    <source>
        <dbReference type="Proteomes" id="UP000266895"/>
    </source>
</evidence>
<keyword evidence="1" id="KW-0032">Aminotransferase</keyword>
<protein>
    <recommendedName>
        <fullName evidence="1">Aminomethyltransferase</fullName>
        <ecNumber evidence="1">2.1.2.10</ecNumber>
    </recommendedName>
    <alternativeName>
        <fullName evidence="1">Glycine cleavage system T protein</fullName>
    </alternativeName>
</protein>
<dbReference type="SUPFAM" id="SSF101790">
    <property type="entry name" value="Aminomethyltransferase beta-barrel domain"/>
    <property type="match status" value="1"/>
</dbReference>
<evidence type="ECO:0000313" key="5">
    <source>
        <dbReference type="EMBL" id="VEG25505.1"/>
    </source>
</evidence>
<comment type="function">
    <text evidence="1">The glycine cleavage system catalyzes the degradation of glycine.</text>
</comment>
<dbReference type="GO" id="GO:0005829">
    <property type="term" value="C:cytosol"/>
    <property type="evidence" value="ECO:0007669"/>
    <property type="project" value="TreeGrafter"/>
</dbReference>
<dbReference type="PANTHER" id="PTHR43757:SF2">
    <property type="entry name" value="AMINOMETHYLTRANSFERASE, MITOCHONDRIAL"/>
    <property type="match status" value="1"/>
</dbReference>
<dbReference type="KEGG" id="ahw:NCTC11636_00069"/>
<keyword evidence="5" id="KW-0489">Methyltransferase</keyword>
<dbReference type="GO" id="GO:0008168">
    <property type="term" value="F:methyltransferase activity"/>
    <property type="evidence" value="ECO:0007669"/>
    <property type="project" value="UniProtKB-KW"/>
</dbReference>
<dbReference type="Gene3D" id="2.40.30.110">
    <property type="entry name" value="Aminomethyltransferase beta-barrel domains"/>
    <property type="match status" value="1"/>
</dbReference>
<dbReference type="Proteomes" id="UP000266895">
    <property type="component" value="Chromosome"/>
</dbReference>
<comment type="catalytic activity">
    <reaction evidence="1">
        <text>N(6)-[(R)-S(8)-aminomethyldihydrolipoyl]-L-lysyl-[protein] + (6S)-5,6,7,8-tetrahydrofolate = N(6)-[(R)-dihydrolipoyl]-L-lysyl-[protein] + (6R)-5,10-methylene-5,6,7,8-tetrahydrofolate + NH4(+)</text>
        <dbReference type="Rhea" id="RHEA:16945"/>
        <dbReference type="Rhea" id="RHEA-COMP:10475"/>
        <dbReference type="Rhea" id="RHEA-COMP:10492"/>
        <dbReference type="ChEBI" id="CHEBI:15636"/>
        <dbReference type="ChEBI" id="CHEBI:28938"/>
        <dbReference type="ChEBI" id="CHEBI:57453"/>
        <dbReference type="ChEBI" id="CHEBI:83100"/>
        <dbReference type="ChEBI" id="CHEBI:83143"/>
        <dbReference type="EC" id="2.1.2.10"/>
    </reaction>
</comment>
<dbReference type="InterPro" id="IPR029043">
    <property type="entry name" value="GcvT/YgfZ_C"/>
</dbReference>
<dbReference type="EC" id="2.1.2.10" evidence="1"/>
<dbReference type="RefSeq" id="WP_126381072.1">
    <property type="nucleotide sequence ID" value="NZ_LR134350.1"/>
</dbReference>
<reference evidence="5 6" key="1">
    <citation type="submission" date="2018-12" db="EMBL/GenBank/DDBJ databases">
        <authorList>
            <consortium name="Pathogen Informatics"/>
        </authorList>
    </citation>
    <scope>NUCLEOTIDE SEQUENCE [LARGE SCALE GENOMIC DNA]</scope>
    <source>
        <strain evidence="5 6">NCTC11636</strain>
    </source>
</reference>
<dbReference type="Pfam" id="PF01571">
    <property type="entry name" value="GCV_T"/>
    <property type="match status" value="2"/>
</dbReference>
<feature type="domain" description="GCVT N-terminal" evidence="3">
    <location>
        <begin position="16"/>
        <end position="170"/>
    </location>
</feature>
<dbReference type="SUPFAM" id="SSF103025">
    <property type="entry name" value="Folate-binding domain"/>
    <property type="match status" value="2"/>
</dbReference>
<comment type="similarity">
    <text evidence="1">Belongs to the GcvT family.</text>
</comment>
<dbReference type="InterPro" id="IPR006222">
    <property type="entry name" value="GCVT_N"/>
</dbReference>
<dbReference type="Gene3D" id="4.10.1250.10">
    <property type="entry name" value="Aminomethyltransferase fragment"/>
    <property type="match status" value="1"/>
</dbReference>
<dbReference type="EMBL" id="LR134350">
    <property type="protein sequence ID" value="VEG25505.1"/>
    <property type="molecule type" value="Genomic_DNA"/>
</dbReference>
<dbReference type="InterPro" id="IPR027266">
    <property type="entry name" value="TrmE/GcvT-like"/>
</dbReference>
<feature type="domain" description="Aminomethyltransferase C-terminal" evidence="4">
    <location>
        <begin position="352"/>
        <end position="435"/>
    </location>
</feature>
<dbReference type="GO" id="GO:0032259">
    <property type="term" value="P:methylation"/>
    <property type="evidence" value="ECO:0007669"/>
    <property type="project" value="UniProtKB-KW"/>
</dbReference>
<dbReference type="HAMAP" id="MF_00259">
    <property type="entry name" value="GcvT"/>
    <property type="match status" value="1"/>
</dbReference>
<dbReference type="PANTHER" id="PTHR43757">
    <property type="entry name" value="AMINOMETHYLTRANSFERASE"/>
    <property type="match status" value="1"/>
</dbReference>
<dbReference type="AlphaFoldDB" id="A0A448HD56"/>
<evidence type="ECO:0000259" key="3">
    <source>
        <dbReference type="Pfam" id="PF01571"/>
    </source>
</evidence>
<dbReference type="Gene3D" id="3.30.1360.120">
    <property type="entry name" value="Probable tRNA modification gtpase trme, domain 1"/>
    <property type="match status" value="2"/>
</dbReference>
<feature type="domain" description="GCVT N-terminal" evidence="3">
    <location>
        <begin position="214"/>
        <end position="329"/>
    </location>
</feature>
<name>A0A448HD56_9ACTO</name>
<keyword evidence="1 5" id="KW-0808">Transferase</keyword>